<keyword evidence="8" id="KW-1015">Disulfide bond</keyword>
<evidence type="ECO:0000256" key="5">
    <source>
        <dbReference type="ARBA" id="ARBA00022729"/>
    </source>
</evidence>
<keyword evidence="5" id="KW-0732">Signal</keyword>
<dbReference type="PANTHER" id="PTHR24252:SF8">
    <property type="entry name" value="ACROSIN"/>
    <property type="match status" value="1"/>
</dbReference>
<feature type="non-terminal residue" evidence="11">
    <location>
        <position position="1"/>
    </location>
</feature>
<keyword evidence="7 9" id="KW-0720">Serine protease</keyword>
<dbReference type="PROSITE" id="PS00134">
    <property type="entry name" value="TRYPSIN_HIS"/>
    <property type="match status" value="1"/>
</dbReference>
<evidence type="ECO:0000256" key="9">
    <source>
        <dbReference type="RuleBase" id="RU363034"/>
    </source>
</evidence>
<gene>
    <name evidence="11" type="ORF">FSP39_022242</name>
</gene>
<reference evidence="11" key="1">
    <citation type="submission" date="2019-08" db="EMBL/GenBank/DDBJ databases">
        <title>The improved chromosome-level genome for the pearl oyster Pinctada fucata martensii using PacBio sequencing and Hi-C.</title>
        <authorList>
            <person name="Zheng Z."/>
        </authorList>
    </citation>
    <scope>NUCLEOTIDE SEQUENCE</scope>
    <source>
        <strain evidence="11">ZZ-2019</strain>
        <tissue evidence="11">Adductor muscle</tissue>
    </source>
</reference>
<dbReference type="EC" id="3.4.21.10" evidence="2"/>
<dbReference type="InterPro" id="IPR001314">
    <property type="entry name" value="Peptidase_S1A"/>
</dbReference>
<evidence type="ECO:0000313" key="11">
    <source>
        <dbReference type="EMBL" id="KAK3103830.1"/>
    </source>
</evidence>
<dbReference type="GO" id="GO:0004252">
    <property type="term" value="F:serine-type endopeptidase activity"/>
    <property type="evidence" value="ECO:0007669"/>
    <property type="project" value="InterPro"/>
</dbReference>
<sequence>NMFCNYYTNWTPWNKCNKHCMQTRKRKCKDKKVCGKARFKEKRTCQRGKKCPNHVLKIMGSSIRNRRIEDRLYDIFYKPWTEWYPCNRKCVRRRRRRCKRLNICAGGYLEEQRPCSKTENACKKVYTLVTKSNNRKANRKMITQNVVDFSANFTFDGLKNVCGARPPGSARSIRIVGGRESKPNSWPWQVEIVTKQKKHLCGGTLIAPRWVITAAHCLMKRVLKGAKMLVRLGEHNKKVSEGTENDIAIKKFHLHEKFDYSAVRNDIALIELKKPIGVTNITGYACLPSRKQRRRKNILCSTIGWGRTNITNRRGSKVLREVEIPIVKRKKCKKAFNFKITKFQICAGYRHGGKDACVGDSGGPLMCPELNSSTQTTKWYITGVTSYGEGCGQKNKFGIYVNVARYISWIKSKISKKP</sequence>
<keyword evidence="6 9" id="KW-0378">Hydrolase</keyword>
<accession>A0AA89C0U3</accession>
<dbReference type="Gene3D" id="2.40.10.10">
    <property type="entry name" value="Trypsin-like serine proteases"/>
    <property type="match status" value="1"/>
</dbReference>
<evidence type="ECO:0000256" key="4">
    <source>
        <dbReference type="ARBA" id="ARBA00022670"/>
    </source>
</evidence>
<dbReference type="PROSITE" id="PS50092">
    <property type="entry name" value="TSP1"/>
    <property type="match status" value="1"/>
</dbReference>
<dbReference type="CDD" id="cd00190">
    <property type="entry name" value="Tryp_SPc"/>
    <property type="match status" value="1"/>
</dbReference>
<comment type="catalytic activity">
    <reaction evidence="1">
        <text>Preferential cleavage: Arg-|-Xaa, Lys-|-Xaa.</text>
        <dbReference type="EC" id="3.4.21.10"/>
    </reaction>
</comment>
<dbReference type="InterPro" id="IPR033116">
    <property type="entry name" value="TRYPSIN_SER"/>
</dbReference>
<dbReference type="EMBL" id="VSWD01000005">
    <property type="protein sequence ID" value="KAK3103830.1"/>
    <property type="molecule type" value="Genomic_DNA"/>
</dbReference>
<evidence type="ECO:0000256" key="6">
    <source>
        <dbReference type="ARBA" id="ARBA00022801"/>
    </source>
</evidence>
<dbReference type="AlphaFoldDB" id="A0AA89C0U3"/>
<dbReference type="GO" id="GO:0006508">
    <property type="term" value="P:proteolysis"/>
    <property type="evidence" value="ECO:0007669"/>
    <property type="project" value="UniProtKB-KW"/>
</dbReference>
<keyword evidence="4 9" id="KW-0645">Protease</keyword>
<dbReference type="PROSITE" id="PS00135">
    <property type="entry name" value="TRYPSIN_SER"/>
    <property type="match status" value="1"/>
</dbReference>
<protein>
    <recommendedName>
        <fullName evidence="3">Acrosin</fullName>
        <ecNumber evidence="2">3.4.21.10</ecNumber>
    </recommendedName>
</protein>
<dbReference type="Pfam" id="PF00089">
    <property type="entry name" value="Trypsin"/>
    <property type="match status" value="1"/>
</dbReference>
<organism evidence="11 12">
    <name type="scientific">Pinctada imbricata</name>
    <name type="common">Atlantic pearl-oyster</name>
    <name type="synonym">Pinctada martensii</name>
    <dbReference type="NCBI Taxonomy" id="66713"/>
    <lineage>
        <taxon>Eukaryota</taxon>
        <taxon>Metazoa</taxon>
        <taxon>Spiralia</taxon>
        <taxon>Lophotrochozoa</taxon>
        <taxon>Mollusca</taxon>
        <taxon>Bivalvia</taxon>
        <taxon>Autobranchia</taxon>
        <taxon>Pteriomorphia</taxon>
        <taxon>Pterioida</taxon>
        <taxon>Pterioidea</taxon>
        <taxon>Pteriidae</taxon>
        <taxon>Pinctada</taxon>
    </lineage>
</organism>
<feature type="domain" description="Peptidase S1" evidence="10">
    <location>
        <begin position="175"/>
        <end position="415"/>
    </location>
</feature>
<dbReference type="InterPro" id="IPR009003">
    <property type="entry name" value="Peptidase_S1_PA"/>
</dbReference>
<evidence type="ECO:0000256" key="8">
    <source>
        <dbReference type="ARBA" id="ARBA00023157"/>
    </source>
</evidence>
<evidence type="ECO:0000256" key="7">
    <source>
        <dbReference type="ARBA" id="ARBA00022825"/>
    </source>
</evidence>
<dbReference type="PANTHER" id="PTHR24252">
    <property type="entry name" value="ACROSIN-RELATED"/>
    <property type="match status" value="1"/>
</dbReference>
<dbReference type="InterPro" id="IPR000884">
    <property type="entry name" value="TSP1_rpt"/>
</dbReference>
<keyword evidence="12" id="KW-1185">Reference proteome</keyword>
<dbReference type="SUPFAM" id="SSF50494">
    <property type="entry name" value="Trypsin-like serine proteases"/>
    <property type="match status" value="1"/>
</dbReference>
<evidence type="ECO:0000313" key="12">
    <source>
        <dbReference type="Proteomes" id="UP001186944"/>
    </source>
</evidence>
<evidence type="ECO:0000256" key="1">
    <source>
        <dbReference type="ARBA" id="ARBA00001656"/>
    </source>
</evidence>
<dbReference type="SMART" id="SM00209">
    <property type="entry name" value="TSP1"/>
    <property type="match status" value="2"/>
</dbReference>
<dbReference type="FunFam" id="2.40.10.10:FF:000120">
    <property type="entry name" value="Putative serine protease"/>
    <property type="match status" value="1"/>
</dbReference>
<dbReference type="PRINTS" id="PR00722">
    <property type="entry name" value="CHYMOTRYPSIN"/>
</dbReference>
<dbReference type="InterPro" id="IPR001254">
    <property type="entry name" value="Trypsin_dom"/>
</dbReference>
<dbReference type="InterPro" id="IPR043504">
    <property type="entry name" value="Peptidase_S1_PA_chymotrypsin"/>
</dbReference>
<evidence type="ECO:0000256" key="3">
    <source>
        <dbReference type="ARBA" id="ARBA00017161"/>
    </source>
</evidence>
<comment type="caution">
    <text evidence="11">The sequence shown here is derived from an EMBL/GenBank/DDBJ whole genome shotgun (WGS) entry which is preliminary data.</text>
</comment>
<dbReference type="Proteomes" id="UP001186944">
    <property type="component" value="Unassembled WGS sequence"/>
</dbReference>
<name>A0AA89C0U3_PINIB</name>
<evidence type="ECO:0000256" key="2">
    <source>
        <dbReference type="ARBA" id="ARBA00012050"/>
    </source>
</evidence>
<dbReference type="SMART" id="SM00020">
    <property type="entry name" value="Tryp_SPc"/>
    <property type="match status" value="1"/>
</dbReference>
<evidence type="ECO:0000259" key="10">
    <source>
        <dbReference type="PROSITE" id="PS50240"/>
    </source>
</evidence>
<dbReference type="PROSITE" id="PS50240">
    <property type="entry name" value="TRYPSIN_DOM"/>
    <property type="match status" value="1"/>
</dbReference>
<dbReference type="InterPro" id="IPR018114">
    <property type="entry name" value="TRYPSIN_HIS"/>
</dbReference>
<proteinExistence type="predicted"/>